<comment type="caution">
    <text evidence="2">The sequence shown here is derived from an EMBL/GenBank/DDBJ whole genome shotgun (WGS) entry which is preliminary data.</text>
</comment>
<accession>A0AAV4V0F8</accession>
<keyword evidence="3" id="KW-1185">Reference proteome</keyword>
<feature type="compositionally biased region" description="Low complexity" evidence="1">
    <location>
        <begin position="71"/>
        <end position="86"/>
    </location>
</feature>
<proteinExistence type="predicted"/>
<gene>
    <name evidence="2" type="ORF">CEXT_2121</name>
</gene>
<name>A0AAV4V0F8_CAEEX</name>
<dbReference type="EMBL" id="BPLR01013698">
    <property type="protein sequence ID" value="GIY63045.1"/>
    <property type="molecule type" value="Genomic_DNA"/>
</dbReference>
<dbReference type="Proteomes" id="UP001054945">
    <property type="component" value="Unassembled WGS sequence"/>
</dbReference>
<sequence length="146" mass="16088">MTIPGLLRGLSIKPLKGSKDHPFCGRLQRRGGGKYCELEYFGCLFPTPLSSPTASTQTDRSGSSSRDRPSIKSLKSSKRSSIMRMSGEPGGGITHSEEVVCLTNIWESGTLIYGPLLSRDGCSEGWRKILRIRILWMSIFHPSLSL</sequence>
<organism evidence="2 3">
    <name type="scientific">Caerostris extrusa</name>
    <name type="common">Bark spider</name>
    <name type="synonym">Caerostris bankana</name>
    <dbReference type="NCBI Taxonomy" id="172846"/>
    <lineage>
        <taxon>Eukaryota</taxon>
        <taxon>Metazoa</taxon>
        <taxon>Ecdysozoa</taxon>
        <taxon>Arthropoda</taxon>
        <taxon>Chelicerata</taxon>
        <taxon>Arachnida</taxon>
        <taxon>Araneae</taxon>
        <taxon>Araneomorphae</taxon>
        <taxon>Entelegynae</taxon>
        <taxon>Araneoidea</taxon>
        <taxon>Araneidae</taxon>
        <taxon>Caerostris</taxon>
    </lineage>
</organism>
<dbReference type="AlphaFoldDB" id="A0AAV4V0F8"/>
<feature type="compositionally biased region" description="Polar residues" evidence="1">
    <location>
        <begin position="48"/>
        <end position="59"/>
    </location>
</feature>
<evidence type="ECO:0000313" key="3">
    <source>
        <dbReference type="Proteomes" id="UP001054945"/>
    </source>
</evidence>
<evidence type="ECO:0000313" key="2">
    <source>
        <dbReference type="EMBL" id="GIY63045.1"/>
    </source>
</evidence>
<reference evidence="2 3" key="1">
    <citation type="submission" date="2021-06" db="EMBL/GenBank/DDBJ databases">
        <title>Caerostris extrusa draft genome.</title>
        <authorList>
            <person name="Kono N."/>
            <person name="Arakawa K."/>
        </authorList>
    </citation>
    <scope>NUCLEOTIDE SEQUENCE [LARGE SCALE GENOMIC DNA]</scope>
</reference>
<feature type="region of interest" description="Disordered" evidence="1">
    <location>
        <begin position="46"/>
        <end position="91"/>
    </location>
</feature>
<protein>
    <submittedName>
        <fullName evidence="2">Uncharacterized protein</fullName>
    </submittedName>
</protein>
<evidence type="ECO:0000256" key="1">
    <source>
        <dbReference type="SAM" id="MobiDB-lite"/>
    </source>
</evidence>